<dbReference type="CDD" id="cd08161">
    <property type="entry name" value="SET"/>
    <property type="match status" value="1"/>
</dbReference>
<dbReference type="Gene3D" id="2.170.270.10">
    <property type="entry name" value="SET domain"/>
    <property type="match status" value="1"/>
</dbReference>
<dbReference type="EMBL" id="BLLK01000019">
    <property type="protein sequence ID" value="GFH44265.1"/>
    <property type="molecule type" value="Genomic_DNA"/>
</dbReference>
<organism evidence="2 3">
    <name type="scientific">Chaetoceros tenuissimus</name>
    <dbReference type="NCBI Taxonomy" id="426638"/>
    <lineage>
        <taxon>Eukaryota</taxon>
        <taxon>Sar</taxon>
        <taxon>Stramenopiles</taxon>
        <taxon>Ochrophyta</taxon>
        <taxon>Bacillariophyta</taxon>
        <taxon>Coscinodiscophyceae</taxon>
        <taxon>Chaetocerotophycidae</taxon>
        <taxon>Chaetocerotales</taxon>
        <taxon>Chaetocerotaceae</taxon>
        <taxon>Chaetoceros</taxon>
    </lineage>
</organism>
<accession>A0AAD3CGM4</accession>
<keyword evidence="3" id="KW-1185">Reference proteome</keyword>
<dbReference type="InterPro" id="IPR046341">
    <property type="entry name" value="SET_dom_sf"/>
</dbReference>
<comment type="caution">
    <text evidence="2">The sequence shown here is derived from an EMBL/GenBank/DDBJ whole genome shotgun (WGS) entry which is preliminary data.</text>
</comment>
<protein>
    <recommendedName>
        <fullName evidence="1">SET domain-containing protein</fullName>
    </recommendedName>
</protein>
<reference evidence="2 3" key="1">
    <citation type="journal article" date="2021" name="Sci. Rep.">
        <title>The genome of the diatom Chaetoceros tenuissimus carries an ancient integrated fragment of an extant virus.</title>
        <authorList>
            <person name="Hongo Y."/>
            <person name="Kimura K."/>
            <person name="Takaki Y."/>
            <person name="Yoshida Y."/>
            <person name="Baba S."/>
            <person name="Kobayashi G."/>
            <person name="Nagasaki K."/>
            <person name="Hano T."/>
            <person name="Tomaru Y."/>
        </authorList>
    </citation>
    <scope>NUCLEOTIDE SEQUENCE [LARGE SCALE GENOMIC DNA]</scope>
    <source>
        <strain evidence="2 3">NIES-3715</strain>
    </source>
</reference>
<proteinExistence type="predicted"/>
<dbReference type="Proteomes" id="UP001054902">
    <property type="component" value="Unassembled WGS sequence"/>
</dbReference>
<gene>
    <name evidence="2" type="ORF">CTEN210_00739</name>
</gene>
<dbReference type="AlphaFoldDB" id="A0AAD3CGM4"/>
<dbReference type="Pfam" id="PF00856">
    <property type="entry name" value="SET"/>
    <property type="match status" value="1"/>
</dbReference>
<feature type="domain" description="SET" evidence="1">
    <location>
        <begin position="100"/>
        <end position="214"/>
    </location>
</feature>
<name>A0AAD3CGM4_9STRA</name>
<evidence type="ECO:0000313" key="2">
    <source>
        <dbReference type="EMBL" id="GFH44265.1"/>
    </source>
</evidence>
<evidence type="ECO:0000259" key="1">
    <source>
        <dbReference type="Pfam" id="PF00856"/>
    </source>
</evidence>
<evidence type="ECO:0000313" key="3">
    <source>
        <dbReference type="Proteomes" id="UP001054902"/>
    </source>
</evidence>
<sequence length="231" mass="26633">MILLFHSQWTIETLIRQHSSKSVKEMDEIQNMTYSELYNYFDCDQIFSEKRPLPREEIWIHAQQTFENILNDFSKNTNVKATRRDGFHVAHEAKYTISKGRGIFAAQDIPKGTLVWSTRRTIFFASGSLYRKFLIDINRNFVCDFIEWSWVQTFQDGTSRIAIALDDGSLCNDAGDTANIGCNEEFSKLYKGGCVHNYIALHDIKFGDELLCDYSSFVTSGPDAGWKQFSL</sequence>
<dbReference type="SUPFAM" id="SSF82199">
    <property type="entry name" value="SET domain"/>
    <property type="match status" value="1"/>
</dbReference>
<dbReference type="InterPro" id="IPR001214">
    <property type="entry name" value="SET_dom"/>
</dbReference>